<name>A0ABD3AR56_9GENT</name>
<feature type="region of interest" description="Disordered" evidence="1">
    <location>
        <begin position="15"/>
        <end position="39"/>
    </location>
</feature>
<dbReference type="AlphaFoldDB" id="A0ABD3AR56"/>
<sequence length="74" mass="8742">MFVKKVATRTFSNVGQQVKSPPKVLDTNDFHEADGDEDDWDDELEEEERNEEVIQFEIDLRILLLPWHSKSPRK</sequence>
<accession>A0ABD3AR56</accession>
<organism evidence="2 3">
    <name type="scientific">Cinchona calisaya</name>
    <dbReference type="NCBI Taxonomy" id="153742"/>
    <lineage>
        <taxon>Eukaryota</taxon>
        <taxon>Viridiplantae</taxon>
        <taxon>Streptophyta</taxon>
        <taxon>Embryophyta</taxon>
        <taxon>Tracheophyta</taxon>
        <taxon>Spermatophyta</taxon>
        <taxon>Magnoliopsida</taxon>
        <taxon>eudicotyledons</taxon>
        <taxon>Gunneridae</taxon>
        <taxon>Pentapetalae</taxon>
        <taxon>asterids</taxon>
        <taxon>lamiids</taxon>
        <taxon>Gentianales</taxon>
        <taxon>Rubiaceae</taxon>
        <taxon>Cinchonoideae</taxon>
        <taxon>Cinchoneae</taxon>
        <taxon>Cinchona</taxon>
    </lineage>
</organism>
<evidence type="ECO:0000256" key="1">
    <source>
        <dbReference type="SAM" id="MobiDB-lite"/>
    </source>
</evidence>
<evidence type="ECO:0000313" key="3">
    <source>
        <dbReference type="Proteomes" id="UP001630127"/>
    </source>
</evidence>
<dbReference type="EMBL" id="JBJUIK010000003">
    <property type="protein sequence ID" value="KAL3533699.1"/>
    <property type="molecule type" value="Genomic_DNA"/>
</dbReference>
<keyword evidence="3" id="KW-1185">Reference proteome</keyword>
<evidence type="ECO:0000313" key="2">
    <source>
        <dbReference type="EMBL" id="KAL3533699.1"/>
    </source>
</evidence>
<reference evidence="2 3" key="1">
    <citation type="submission" date="2024-11" db="EMBL/GenBank/DDBJ databases">
        <title>A near-complete genome assembly of Cinchona calisaya.</title>
        <authorList>
            <person name="Lian D.C."/>
            <person name="Zhao X.W."/>
            <person name="Wei L."/>
        </authorList>
    </citation>
    <scope>NUCLEOTIDE SEQUENCE [LARGE SCALE GENOMIC DNA]</scope>
    <source>
        <tissue evidence="2">Nenye</tissue>
    </source>
</reference>
<comment type="caution">
    <text evidence="2">The sequence shown here is derived from an EMBL/GenBank/DDBJ whole genome shotgun (WGS) entry which is preliminary data.</text>
</comment>
<proteinExistence type="predicted"/>
<dbReference type="Proteomes" id="UP001630127">
    <property type="component" value="Unassembled WGS sequence"/>
</dbReference>
<gene>
    <name evidence="2" type="ORF">ACH5RR_007220</name>
</gene>
<protein>
    <submittedName>
        <fullName evidence="2">Uncharacterized protein</fullName>
    </submittedName>
</protein>